<dbReference type="SUPFAM" id="SSF55469">
    <property type="entry name" value="FMN-dependent nitroreductase-like"/>
    <property type="match status" value="1"/>
</dbReference>
<evidence type="ECO:0000256" key="3">
    <source>
        <dbReference type="ARBA" id="ARBA00022630"/>
    </source>
</evidence>
<keyword evidence="9" id="KW-1185">Reference proteome</keyword>
<dbReference type="RefSeq" id="WP_111659265.1">
    <property type="nucleotide sequence ID" value="NZ_QLLO01000002.1"/>
</dbReference>
<gene>
    <name evidence="8" type="ORF">LY08_00942</name>
</gene>
<reference evidence="8 9" key="1">
    <citation type="submission" date="2018-06" db="EMBL/GenBank/DDBJ databases">
        <title>Genomic Encyclopedia of Archaeal and Bacterial Type Strains, Phase II (KMG-II): from individual species to whole genera.</title>
        <authorList>
            <person name="Goeker M."/>
        </authorList>
    </citation>
    <scope>NUCLEOTIDE SEQUENCE [LARGE SCALE GENOMIC DNA]</scope>
    <source>
        <strain evidence="8 9">DSM 24464</strain>
    </source>
</reference>
<dbReference type="PANTHER" id="PTHR43673">
    <property type="entry name" value="NAD(P)H NITROREDUCTASE YDGI-RELATED"/>
    <property type="match status" value="1"/>
</dbReference>
<dbReference type="Pfam" id="PF00881">
    <property type="entry name" value="Nitroreductase"/>
    <property type="match status" value="1"/>
</dbReference>
<evidence type="ECO:0000256" key="2">
    <source>
        <dbReference type="ARBA" id="ARBA00007118"/>
    </source>
</evidence>
<dbReference type="OrthoDB" id="9809288at2"/>
<keyword evidence="6" id="KW-0560">Oxidoreductase</keyword>
<comment type="caution">
    <text evidence="8">The sequence shown here is derived from an EMBL/GenBank/DDBJ whole genome shotgun (WGS) entry which is preliminary data.</text>
</comment>
<dbReference type="AlphaFoldDB" id="A0A327RL71"/>
<comment type="similarity">
    <text evidence="2">Belongs to the nitroreductase family.</text>
</comment>
<dbReference type="Gene3D" id="3.40.109.10">
    <property type="entry name" value="NADH Oxidase"/>
    <property type="match status" value="1"/>
</dbReference>
<dbReference type="Proteomes" id="UP000248703">
    <property type="component" value="Unassembled WGS sequence"/>
</dbReference>
<keyword evidence="3" id="KW-0285">Flavoprotein</keyword>
<evidence type="ECO:0000313" key="9">
    <source>
        <dbReference type="Proteomes" id="UP000248703"/>
    </source>
</evidence>
<dbReference type="InterPro" id="IPR000415">
    <property type="entry name" value="Nitroreductase-like"/>
</dbReference>
<dbReference type="PANTHER" id="PTHR43673:SF2">
    <property type="entry name" value="NITROREDUCTASE"/>
    <property type="match status" value="1"/>
</dbReference>
<name>A0A327RL71_9FLAO</name>
<comment type="cofactor">
    <cofactor evidence="1">
        <name>FMN</name>
        <dbReference type="ChEBI" id="CHEBI:58210"/>
    </cofactor>
</comment>
<evidence type="ECO:0000256" key="4">
    <source>
        <dbReference type="ARBA" id="ARBA00022643"/>
    </source>
</evidence>
<accession>A0A327RL71</accession>
<dbReference type="InterPro" id="IPR033878">
    <property type="entry name" value="NfsB-like"/>
</dbReference>
<proteinExistence type="inferred from homology"/>
<keyword evidence="5" id="KW-0521">NADP</keyword>
<keyword evidence="4" id="KW-0288">FMN</keyword>
<organism evidence="8 9">
    <name type="scientific">Olleya aquimaris</name>
    <dbReference type="NCBI Taxonomy" id="639310"/>
    <lineage>
        <taxon>Bacteria</taxon>
        <taxon>Pseudomonadati</taxon>
        <taxon>Bacteroidota</taxon>
        <taxon>Flavobacteriia</taxon>
        <taxon>Flavobacteriales</taxon>
        <taxon>Flavobacteriaceae</taxon>
    </lineage>
</organism>
<evidence type="ECO:0000313" key="8">
    <source>
        <dbReference type="EMBL" id="RAJ17161.1"/>
    </source>
</evidence>
<dbReference type="InterPro" id="IPR029479">
    <property type="entry name" value="Nitroreductase"/>
</dbReference>
<evidence type="ECO:0000256" key="6">
    <source>
        <dbReference type="ARBA" id="ARBA00023002"/>
    </source>
</evidence>
<evidence type="ECO:0000259" key="7">
    <source>
        <dbReference type="Pfam" id="PF00881"/>
    </source>
</evidence>
<evidence type="ECO:0000256" key="5">
    <source>
        <dbReference type="ARBA" id="ARBA00022857"/>
    </source>
</evidence>
<protein>
    <submittedName>
        <fullName evidence="8">Nitroreductase</fullName>
    </submittedName>
</protein>
<sequence length="209" mass="24267">MDILKQLNWRYATKSFDANKIISDKDINILSEAFNLTATSYGLQPLKLLIIKDKPLQSKLIPYSFHQKQVGEASHLLVFCIETEMDSEFVINYFDRVKDIRDTPEDILSPFKTFLIEDFKSKTQLEKENWATKQAYLAMGNLLTTCALLNIDACPMEGFIPEEYDRMLKLDSKHLKSVLVMPIGYRAEDDFMAELKKVRKPIKESVIMW</sequence>
<feature type="domain" description="Nitroreductase" evidence="7">
    <location>
        <begin position="8"/>
        <end position="185"/>
    </location>
</feature>
<dbReference type="GO" id="GO:0016491">
    <property type="term" value="F:oxidoreductase activity"/>
    <property type="evidence" value="ECO:0007669"/>
    <property type="project" value="UniProtKB-KW"/>
</dbReference>
<dbReference type="EMBL" id="QLLO01000002">
    <property type="protein sequence ID" value="RAJ17161.1"/>
    <property type="molecule type" value="Genomic_DNA"/>
</dbReference>
<evidence type="ECO:0000256" key="1">
    <source>
        <dbReference type="ARBA" id="ARBA00001917"/>
    </source>
</evidence>
<dbReference type="CDD" id="cd02149">
    <property type="entry name" value="NfsB-like"/>
    <property type="match status" value="1"/>
</dbReference>